<keyword evidence="11" id="KW-1185">Reference proteome</keyword>
<dbReference type="Gene3D" id="6.10.340.10">
    <property type="match status" value="1"/>
</dbReference>
<keyword evidence="7" id="KW-1133">Transmembrane helix</keyword>
<dbReference type="InterPro" id="IPR003661">
    <property type="entry name" value="HisK_dim/P_dom"/>
</dbReference>
<dbReference type="InterPro" id="IPR004358">
    <property type="entry name" value="Sig_transdc_His_kin-like_C"/>
</dbReference>
<reference evidence="10 11" key="1">
    <citation type="submission" date="2024-09" db="EMBL/GenBank/DDBJ databases">
        <title>Draft genome sequence of Candidatus Magnetaquicoccaceae bacterium FCR-1.</title>
        <authorList>
            <person name="Shimoshige H."/>
            <person name="Shimamura S."/>
            <person name="Taoka A."/>
            <person name="Kobayashi H."/>
            <person name="Maekawa T."/>
        </authorList>
    </citation>
    <scope>NUCLEOTIDE SEQUENCE [LARGE SCALE GENOMIC DNA]</scope>
    <source>
        <strain evidence="10 11">FCR-1</strain>
    </source>
</reference>
<comment type="subcellular location">
    <subcellularLocation>
        <location evidence="2">Membrane</location>
    </subcellularLocation>
</comment>
<dbReference type="InterPro" id="IPR003660">
    <property type="entry name" value="HAMP_dom"/>
</dbReference>
<dbReference type="Pfam" id="PF00672">
    <property type="entry name" value="HAMP"/>
    <property type="match status" value="1"/>
</dbReference>
<evidence type="ECO:0000256" key="4">
    <source>
        <dbReference type="ARBA" id="ARBA00022553"/>
    </source>
</evidence>
<name>A0ABQ0CCR4_9PROT</name>
<dbReference type="PRINTS" id="PR00344">
    <property type="entry name" value="BCTRLSENSOR"/>
</dbReference>
<evidence type="ECO:0000313" key="10">
    <source>
        <dbReference type="EMBL" id="GAB0058658.1"/>
    </source>
</evidence>
<dbReference type="InterPro" id="IPR005467">
    <property type="entry name" value="His_kinase_dom"/>
</dbReference>
<dbReference type="SUPFAM" id="SSF158472">
    <property type="entry name" value="HAMP domain-like"/>
    <property type="match status" value="1"/>
</dbReference>
<dbReference type="SMART" id="SM00388">
    <property type="entry name" value="HisKA"/>
    <property type="match status" value="1"/>
</dbReference>
<evidence type="ECO:0000259" key="8">
    <source>
        <dbReference type="PROSITE" id="PS50109"/>
    </source>
</evidence>
<keyword evidence="4" id="KW-0597">Phosphoprotein</keyword>
<feature type="transmembrane region" description="Helical" evidence="7">
    <location>
        <begin position="202"/>
        <end position="228"/>
    </location>
</feature>
<evidence type="ECO:0000259" key="9">
    <source>
        <dbReference type="PROSITE" id="PS50885"/>
    </source>
</evidence>
<gene>
    <name evidence="10" type="primary">sasA_18</name>
    <name evidence="10" type="ORF">SIID45300_03011</name>
</gene>
<dbReference type="SMART" id="SM00304">
    <property type="entry name" value="HAMP"/>
    <property type="match status" value="1"/>
</dbReference>
<protein>
    <recommendedName>
        <fullName evidence="3">histidine kinase</fullName>
        <ecNumber evidence="3">2.7.13.3</ecNumber>
    </recommendedName>
</protein>
<feature type="domain" description="Histidine kinase" evidence="8">
    <location>
        <begin position="297"/>
        <end position="507"/>
    </location>
</feature>
<proteinExistence type="predicted"/>
<dbReference type="SUPFAM" id="SSF55874">
    <property type="entry name" value="ATPase domain of HSP90 chaperone/DNA topoisomerase II/histidine kinase"/>
    <property type="match status" value="1"/>
</dbReference>
<evidence type="ECO:0000256" key="5">
    <source>
        <dbReference type="ARBA" id="ARBA00022679"/>
    </source>
</evidence>
<keyword evidence="7" id="KW-0812">Transmembrane</keyword>
<evidence type="ECO:0000256" key="3">
    <source>
        <dbReference type="ARBA" id="ARBA00012438"/>
    </source>
</evidence>
<evidence type="ECO:0000256" key="2">
    <source>
        <dbReference type="ARBA" id="ARBA00004370"/>
    </source>
</evidence>
<feature type="domain" description="HAMP" evidence="9">
    <location>
        <begin position="225"/>
        <end position="277"/>
    </location>
</feature>
<dbReference type="CDD" id="cd00082">
    <property type="entry name" value="HisKA"/>
    <property type="match status" value="1"/>
</dbReference>
<sequence length="519" mass="57720">MGNLWDLKGRFVGMVLILICVIAIEGVVGIYGFNVVRDHIEHLDRFLIPLMRSLSRIESLHVQLNHQFEKAPRDEQSSDHILVNRRIIHDQTTRIREETLQGIETAEVASRSETLTGNLPELRKITQRLVELRALQVSLDETIAKTPLAGSDGMIRLPIGINRQLVDESEHQYSRADVLLELVEDAMGSSVTSLLRLSDKTIFQLITVWILSVVVCVLLAGALAVSILRPIRLAQRAVRHIAEGDLDFHIDPASDDELGQLLHAMAHMAQALRERQRVESLLRESEKMSSLGRLSIGLAHEVNNPLANAVVNLEVLENELAEQAPAHIERCAVVRRNVEKAMTITRELLNFSRPDLPSMGPVQLQDAIEGVILLLGQRLRSIRIHLDHDEDLPEVMGMSGKLQQVFMNLIQNAIEAMPHGGELVIASQLETEWVRIDIRDSGPGIEPTLCSKVMEPFFTTRIERGGVGLGLTVCQNILDQHGGSLVFDTTPAPEGGLRAIVRLPRPGSRTGSSRQHEVK</sequence>
<dbReference type="Gene3D" id="3.30.565.10">
    <property type="entry name" value="Histidine kinase-like ATPase, C-terminal domain"/>
    <property type="match status" value="1"/>
</dbReference>
<feature type="transmembrane region" description="Helical" evidence="7">
    <location>
        <begin position="12"/>
        <end position="36"/>
    </location>
</feature>
<evidence type="ECO:0000256" key="1">
    <source>
        <dbReference type="ARBA" id="ARBA00000085"/>
    </source>
</evidence>
<dbReference type="RefSeq" id="WP_420906379.1">
    <property type="nucleotide sequence ID" value="NZ_BAAFGK010000005.1"/>
</dbReference>
<dbReference type="SMART" id="SM00387">
    <property type="entry name" value="HATPase_c"/>
    <property type="match status" value="1"/>
</dbReference>
<dbReference type="EMBL" id="BAAFGK010000005">
    <property type="protein sequence ID" value="GAB0058658.1"/>
    <property type="molecule type" value="Genomic_DNA"/>
</dbReference>
<comment type="catalytic activity">
    <reaction evidence="1">
        <text>ATP + protein L-histidine = ADP + protein N-phospho-L-histidine.</text>
        <dbReference type="EC" id="2.7.13.3"/>
    </reaction>
</comment>
<dbReference type="PANTHER" id="PTHR43065">
    <property type="entry name" value="SENSOR HISTIDINE KINASE"/>
    <property type="match status" value="1"/>
</dbReference>
<dbReference type="InterPro" id="IPR036890">
    <property type="entry name" value="HATPase_C_sf"/>
</dbReference>
<dbReference type="GO" id="GO:0016740">
    <property type="term" value="F:transferase activity"/>
    <property type="evidence" value="ECO:0007669"/>
    <property type="project" value="UniProtKB-KW"/>
</dbReference>
<evidence type="ECO:0000256" key="6">
    <source>
        <dbReference type="ARBA" id="ARBA00022777"/>
    </source>
</evidence>
<dbReference type="CDD" id="cd06225">
    <property type="entry name" value="HAMP"/>
    <property type="match status" value="1"/>
</dbReference>
<evidence type="ECO:0000313" key="11">
    <source>
        <dbReference type="Proteomes" id="UP001628193"/>
    </source>
</evidence>
<organism evidence="10 11">
    <name type="scientific">Candidatus Magnetaquiglobus chichijimensis</name>
    <dbReference type="NCBI Taxonomy" id="3141448"/>
    <lineage>
        <taxon>Bacteria</taxon>
        <taxon>Pseudomonadati</taxon>
        <taxon>Pseudomonadota</taxon>
        <taxon>Magnetococcia</taxon>
        <taxon>Magnetococcales</taxon>
        <taxon>Candidatus Magnetaquicoccaceae</taxon>
        <taxon>Candidatus Magnetaquiglobus</taxon>
    </lineage>
</organism>
<evidence type="ECO:0000256" key="7">
    <source>
        <dbReference type="SAM" id="Phobius"/>
    </source>
</evidence>
<dbReference type="SUPFAM" id="SSF47384">
    <property type="entry name" value="Homodimeric domain of signal transducing histidine kinase"/>
    <property type="match status" value="1"/>
</dbReference>
<dbReference type="InterPro" id="IPR003594">
    <property type="entry name" value="HATPase_dom"/>
</dbReference>
<dbReference type="InterPro" id="IPR036097">
    <property type="entry name" value="HisK_dim/P_sf"/>
</dbReference>
<accession>A0ABQ0CCR4</accession>
<dbReference type="CDD" id="cd00075">
    <property type="entry name" value="HATPase"/>
    <property type="match status" value="1"/>
</dbReference>
<dbReference type="Gene3D" id="1.10.287.130">
    <property type="match status" value="1"/>
</dbReference>
<keyword evidence="7" id="KW-0472">Membrane</keyword>
<comment type="caution">
    <text evidence="10">The sequence shown here is derived from an EMBL/GenBank/DDBJ whole genome shotgun (WGS) entry which is preliminary data.</text>
</comment>
<keyword evidence="6" id="KW-0418">Kinase</keyword>
<dbReference type="Proteomes" id="UP001628193">
    <property type="component" value="Unassembled WGS sequence"/>
</dbReference>
<dbReference type="PROSITE" id="PS50885">
    <property type="entry name" value="HAMP"/>
    <property type="match status" value="1"/>
</dbReference>
<keyword evidence="5 10" id="KW-0808">Transferase</keyword>
<dbReference type="EC" id="2.7.13.3" evidence="3"/>
<dbReference type="PROSITE" id="PS50109">
    <property type="entry name" value="HIS_KIN"/>
    <property type="match status" value="1"/>
</dbReference>
<dbReference type="Pfam" id="PF02518">
    <property type="entry name" value="HATPase_c"/>
    <property type="match status" value="1"/>
</dbReference>